<protein>
    <recommendedName>
        <fullName evidence="4">UVR domain-containing protein</fullName>
    </recommendedName>
</protein>
<dbReference type="RefSeq" id="WP_248824845.1">
    <property type="nucleotide sequence ID" value="NZ_JALKFT010000010.1"/>
</dbReference>
<proteinExistence type="predicted"/>
<sequence length="82" mass="9594">MEDLHDETIETALQIENPAKRARRLTDLAESAHFERTEELITAAVRAARQIEDMDTRAAALERLYKIIERERFRAQRERDAA</sequence>
<keyword evidence="3" id="KW-1185">Reference proteome</keyword>
<dbReference type="Proteomes" id="UP001201873">
    <property type="component" value="Unassembled WGS sequence"/>
</dbReference>
<evidence type="ECO:0000313" key="3">
    <source>
        <dbReference type="Proteomes" id="UP001201873"/>
    </source>
</evidence>
<dbReference type="Gene3D" id="1.25.40.10">
    <property type="entry name" value="Tetratricopeptide repeat domain"/>
    <property type="match status" value="1"/>
</dbReference>
<dbReference type="EMBL" id="JALKFT010000010">
    <property type="protein sequence ID" value="MCK9876615.1"/>
    <property type="molecule type" value="Genomic_DNA"/>
</dbReference>
<reference evidence="2 3" key="1">
    <citation type="submission" date="2022-04" db="EMBL/GenBank/DDBJ databases">
        <title>Genome diversity in the genus Frankia.</title>
        <authorList>
            <person name="Carlos-Shanley C."/>
            <person name="Hahn D."/>
        </authorList>
    </citation>
    <scope>NUCLEOTIDE SEQUENCE [LARGE SCALE GENOMIC DNA]</scope>
    <source>
        <strain evidence="2 3">Ag45/Mut15</strain>
    </source>
</reference>
<dbReference type="InterPro" id="IPR011990">
    <property type="entry name" value="TPR-like_helical_dom_sf"/>
</dbReference>
<accession>A0ABT0JYI9</accession>
<name>A0ABT0JYI9_9ACTN</name>
<gene>
    <name evidence="2" type="ORF">MXD59_12640</name>
</gene>
<comment type="caution">
    <text evidence="2">The sequence shown here is derived from an EMBL/GenBank/DDBJ whole genome shotgun (WGS) entry which is preliminary data.</text>
</comment>
<evidence type="ECO:0000256" key="1">
    <source>
        <dbReference type="SAM" id="Coils"/>
    </source>
</evidence>
<evidence type="ECO:0008006" key="4">
    <source>
        <dbReference type="Google" id="ProtNLM"/>
    </source>
</evidence>
<feature type="coiled-coil region" evidence="1">
    <location>
        <begin position="44"/>
        <end position="78"/>
    </location>
</feature>
<organism evidence="2 3">
    <name type="scientific">Frankia umida</name>
    <dbReference type="NCBI Taxonomy" id="573489"/>
    <lineage>
        <taxon>Bacteria</taxon>
        <taxon>Bacillati</taxon>
        <taxon>Actinomycetota</taxon>
        <taxon>Actinomycetes</taxon>
        <taxon>Frankiales</taxon>
        <taxon>Frankiaceae</taxon>
        <taxon>Frankia</taxon>
    </lineage>
</organism>
<evidence type="ECO:0000313" key="2">
    <source>
        <dbReference type="EMBL" id="MCK9876615.1"/>
    </source>
</evidence>
<keyword evidence="1" id="KW-0175">Coiled coil</keyword>